<evidence type="ECO:0000256" key="6">
    <source>
        <dbReference type="HAMAP-Rule" id="MF_01930"/>
    </source>
</evidence>
<feature type="site" description="Raises pKa of active site His" evidence="6">
    <location>
        <position position="146"/>
    </location>
</feature>
<comment type="pathway">
    <text evidence="1 6">Purine metabolism; IMP biosynthesis via de novo pathway; N(2)-formyl-N(1)-(5-phospho-D-ribosyl)glycinamide from N(1)-(5-phospho-D-ribosyl)glycinamide (10-formyl THF route): step 1/1.</text>
</comment>
<keyword evidence="3 6" id="KW-0658">Purine biosynthesis</keyword>
<dbReference type="GO" id="GO:0005737">
    <property type="term" value="C:cytoplasm"/>
    <property type="evidence" value="ECO:0007669"/>
    <property type="project" value="TreeGrafter"/>
</dbReference>
<keyword evidence="2 6" id="KW-0808">Transferase</keyword>
<dbReference type="InterPro" id="IPR001555">
    <property type="entry name" value="GART_AS"/>
</dbReference>
<feature type="active site" description="Proton donor" evidence="6">
    <location>
        <position position="110"/>
    </location>
</feature>
<dbReference type="PROSITE" id="PS00373">
    <property type="entry name" value="GART"/>
    <property type="match status" value="1"/>
</dbReference>
<dbReference type="CDD" id="cd08645">
    <property type="entry name" value="FMT_core_GART"/>
    <property type="match status" value="1"/>
</dbReference>
<dbReference type="Proteomes" id="UP000824176">
    <property type="component" value="Unassembled WGS sequence"/>
</dbReference>
<dbReference type="HAMAP" id="MF_01930">
    <property type="entry name" value="PurN"/>
    <property type="match status" value="1"/>
</dbReference>
<reference evidence="8" key="2">
    <citation type="submission" date="2021-04" db="EMBL/GenBank/DDBJ databases">
        <authorList>
            <person name="Gilroy R."/>
        </authorList>
    </citation>
    <scope>NUCLEOTIDE SEQUENCE</scope>
    <source>
        <strain evidence="8">ChiW4-1371</strain>
    </source>
</reference>
<dbReference type="Pfam" id="PF00551">
    <property type="entry name" value="Formyl_trans_N"/>
    <property type="match status" value="1"/>
</dbReference>
<name>A0A9D2GSI7_9BACT</name>
<feature type="binding site" evidence="6">
    <location>
        <position position="66"/>
    </location>
    <ligand>
        <name>(6R)-10-formyltetrahydrofolate</name>
        <dbReference type="ChEBI" id="CHEBI:195366"/>
    </ligand>
</feature>
<dbReference type="InterPro" id="IPR004607">
    <property type="entry name" value="GART"/>
</dbReference>
<dbReference type="Gene3D" id="3.40.50.170">
    <property type="entry name" value="Formyl transferase, N-terminal domain"/>
    <property type="match status" value="1"/>
</dbReference>
<comment type="function">
    <text evidence="6">Catalyzes the transfer of a formyl group from 10-formyltetrahydrofolate to 5-phospho-ribosyl-glycinamide (GAR), producing 5-phospho-ribosyl-N-formylglycinamide (FGAR) and tetrahydrofolate.</text>
</comment>
<feature type="binding site" evidence="6">
    <location>
        <begin position="12"/>
        <end position="14"/>
    </location>
    <ligand>
        <name>N(1)-(5-phospho-beta-D-ribosyl)glycinamide</name>
        <dbReference type="ChEBI" id="CHEBI:143788"/>
    </ligand>
</feature>
<dbReference type="GO" id="GO:0006189">
    <property type="term" value="P:'de novo' IMP biosynthetic process"/>
    <property type="evidence" value="ECO:0007669"/>
    <property type="project" value="UniProtKB-UniRule"/>
</dbReference>
<dbReference type="InterPro" id="IPR002376">
    <property type="entry name" value="Formyl_transf_N"/>
</dbReference>
<dbReference type="SUPFAM" id="SSF53328">
    <property type="entry name" value="Formyltransferase"/>
    <property type="match status" value="1"/>
</dbReference>
<dbReference type="GO" id="GO:0004644">
    <property type="term" value="F:phosphoribosylglycinamide formyltransferase activity"/>
    <property type="evidence" value="ECO:0007669"/>
    <property type="project" value="UniProtKB-UniRule"/>
</dbReference>
<dbReference type="NCBIfam" id="TIGR00639">
    <property type="entry name" value="PurN"/>
    <property type="match status" value="1"/>
</dbReference>
<feature type="binding site" evidence="6">
    <location>
        <position position="108"/>
    </location>
    <ligand>
        <name>(6R)-10-formyltetrahydrofolate</name>
        <dbReference type="ChEBI" id="CHEBI:195366"/>
    </ligand>
</feature>
<sequence>MINIAVFVSGRGSNFLALLKNIEKGVLKNCQISVVFSNNPNAKGLEYAENAGIKTIVIPSKNRQDRENYDKEIINALAPYNIDLICLAGYMRIVTSELVQAYKNKIINIHPALLPSFPGLHAQKQALDYGVKVAGCTVHFVDEGMDTGAVILQKTVPVYDNDTEESLSARILEQEHIAYSEAVALYAEGLLKIEGRKVITMDKSK</sequence>
<accession>A0A9D2GSI7</accession>
<organism evidence="8 9">
    <name type="scientific">Candidatus Mucispirillum faecigallinarum</name>
    <dbReference type="NCBI Taxonomy" id="2838699"/>
    <lineage>
        <taxon>Bacteria</taxon>
        <taxon>Pseudomonadati</taxon>
        <taxon>Deferribacterota</taxon>
        <taxon>Deferribacteres</taxon>
        <taxon>Deferribacterales</taxon>
        <taxon>Mucispirillaceae</taxon>
        <taxon>Mucispirillum</taxon>
    </lineage>
</organism>
<evidence type="ECO:0000313" key="8">
    <source>
        <dbReference type="EMBL" id="HIZ88592.1"/>
    </source>
</evidence>
<evidence type="ECO:0000256" key="3">
    <source>
        <dbReference type="ARBA" id="ARBA00022755"/>
    </source>
</evidence>
<dbReference type="EC" id="2.1.2.2" evidence="6"/>
<evidence type="ECO:0000259" key="7">
    <source>
        <dbReference type="Pfam" id="PF00551"/>
    </source>
</evidence>
<dbReference type="InterPro" id="IPR036477">
    <property type="entry name" value="Formyl_transf_N_sf"/>
</dbReference>
<evidence type="ECO:0000256" key="1">
    <source>
        <dbReference type="ARBA" id="ARBA00005054"/>
    </source>
</evidence>
<dbReference type="EMBL" id="DXAQ01000022">
    <property type="protein sequence ID" value="HIZ88592.1"/>
    <property type="molecule type" value="Genomic_DNA"/>
</dbReference>
<comment type="similarity">
    <text evidence="4 6">Belongs to the GART family.</text>
</comment>
<gene>
    <name evidence="6" type="primary">purN</name>
    <name evidence="8" type="ORF">H9804_01500</name>
</gene>
<dbReference type="PANTHER" id="PTHR43369">
    <property type="entry name" value="PHOSPHORIBOSYLGLYCINAMIDE FORMYLTRANSFERASE"/>
    <property type="match status" value="1"/>
</dbReference>
<evidence type="ECO:0000256" key="5">
    <source>
        <dbReference type="ARBA" id="ARBA00047664"/>
    </source>
</evidence>
<dbReference type="AlphaFoldDB" id="A0A9D2GSI7"/>
<reference evidence="8" key="1">
    <citation type="journal article" date="2021" name="PeerJ">
        <title>Extensive microbial diversity within the chicken gut microbiome revealed by metagenomics and culture.</title>
        <authorList>
            <person name="Gilroy R."/>
            <person name="Ravi A."/>
            <person name="Getino M."/>
            <person name="Pursley I."/>
            <person name="Horton D.L."/>
            <person name="Alikhan N.F."/>
            <person name="Baker D."/>
            <person name="Gharbi K."/>
            <person name="Hall N."/>
            <person name="Watson M."/>
            <person name="Adriaenssens E.M."/>
            <person name="Foster-Nyarko E."/>
            <person name="Jarju S."/>
            <person name="Secka A."/>
            <person name="Antonio M."/>
            <person name="Oren A."/>
            <person name="Chaudhuri R.R."/>
            <person name="La Ragione R."/>
            <person name="Hildebrand F."/>
            <person name="Pallen M.J."/>
        </authorList>
    </citation>
    <scope>NUCLEOTIDE SEQUENCE</scope>
    <source>
        <strain evidence="8">ChiW4-1371</strain>
    </source>
</reference>
<evidence type="ECO:0000256" key="2">
    <source>
        <dbReference type="ARBA" id="ARBA00022679"/>
    </source>
</evidence>
<evidence type="ECO:0000256" key="4">
    <source>
        <dbReference type="ARBA" id="ARBA00038440"/>
    </source>
</evidence>
<comment type="caution">
    <text evidence="8">The sequence shown here is derived from an EMBL/GenBank/DDBJ whole genome shotgun (WGS) entry which is preliminary data.</text>
</comment>
<feature type="binding site" evidence="6">
    <location>
        <begin position="91"/>
        <end position="94"/>
    </location>
    <ligand>
        <name>(6R)-10-formyltetrahydrofolate</name>
        <dbReference type="ChEBI" id="CHEBI:195366"/>
    </ligand>
</feature>
<evidence type="ECO:0000313" key="9">
    <source>
        <dbReference type="Proteomes" id="UP000824176"/>
    </source>
</evidence>
<dbReference type="PANTHER" id="PTHR43369:SF2">
    <property type="entry name" value="PHOSPHORIBOSYLGLYCINAMIDE FORMYLTRANSFERASE"/>
    <property type="match status" value="1"/>
</dbReference>
<feature type="domain" description="Formyl transferase N-terminal" evidence="7">
    <location>
        <begin position="3"/>
        <end position="183"/>
    </location>
</feature>
<proteinExistence type="inferred from homology"/>
<dbReference type="FunFam" id="3.40.50.170:FF:000007">
    <property type="entry name" value="Phosphoribosylglycinamide formyltransferase"/>
    <property type="match status" value="1"/>
</dbReference>
<protein>
    <recommendedName>
        <fullName evidence="6">Phosphoribosylglycinamide formyltransferase</fullName>
        <ecNumber evidence="6">2.1.2.2</ecNumber>
    </recommendedName>
    <alternativeName>
        <fullName evidence="6">5'-phosphoribosylglycinamide transformylase</fullName>
    </alternativeName>
    <alternativeName>
        <fullName evidence="6">GAR transformylase</fullName>
        <shortName evidence="6">GART</shortName>
    </alternativeName>
</protein>
<comment type="catalytic activity">
    <reaction evidence="5 6">
        <text>N(1)-(5-phospho-beta-D-ribosyl)glycinamide + (6R)-10-formyltetrahydrofolate = N(2)-formyl-N(1)-(5-phospho-beta-D-ribosyl)glycinamide + (6S)-5,6,7,8-tetrahydrofolate + H(+)</text>
        <dbReference type="Rhea" id="RHEA:15053"/>
        <dbReference type="ChEBI" id="CHEBI:15378"/>
        <dbReference type="ChEBI" id="CHEBI:57453"/>
        <dbReference type="ChEBI" id="CHEBI:143788"/>
        <dbReference type="ChEBI" id="CHEBI:147286"/>
        <dbReference type="ChEBI" id="CHEBI:195366"/>
        <dbReference type="EC" id="2.1.2.2"/>
    </reaction>
</comment>